<dbReference type="FunFam" id="2.160.20.10:FF:000001">
    <property type="entry name" value="Pectinesterase"/>
    <property type="match status" value="1"/>
</dbReference>
<dbReference type="Pfam" id="PF01095">
    <property type="entry name" value="Pectinesterase"/>
    <property type="match status" value="1"/>
</dbReference>
<dbReference type="GO" id="GO:0042545">
    <property type="term" value="P:cell wall modification"/>
    <property type="evidence" value="ECO:0007669"/>
    <property type="project" value="UniProtKB-UniRule"/>
</dbReference>
<reference evidence="13" key="1">
    <citation type="submission" date="2022-08" db="EMBL/GenBank/DDBJ databases">
        <authorList>
            <person name="Gutierrez-Valencia J."/>
        </authorList>
    </citation>
    <scope>NUCLEOTIDE SEQUENCE</scope>
</reference>
<dbReference type="Gene3D" id="2.160.20.10">
    <property type="entry name" value="Single-stranded right-handed beta-helix, Pectin lyase-like"/>
    <property type="match status" value="1"/>
</dbReference>
<dbReference type="PANTHER" id="PTHR31707">
    <property type="entry name" value="PECTINESTERASE"/>
    <property type="match status" value="1"/>
</dbReference>
<dbReference type="GO" id="GO:0045490">
    <property type="term" value="P:pectin catabolic process"/>
    <property type="evidence" value="ECO:0007669"/>
    <property type="project" value="UniProtKB-UniRule"/>
</dbReference>
<protein>
    <recommendedName>
        <fullName evidence="9">Pectinesterase</fullName>
        <ecNumber evidence="9">3.1.1.11</ecNumber>
    </recommendedName>
</protein>
<evidence type="ECO:0000256" key="9">
    <source>
        <dbReference type="RuleBase" id="RU000589"/>
    </source>
</evidence>
<dbReference type="PROSITE" id="PS00503">
    <property type="entry name" value="PECTINESTERASE_2"/>
    <property type="match status" value="1"/>
</dbReference>
<dbReference type="EC" id="3.1.1.11" evidence="9"/>
<dbReference type="CDD" id="cd15798">
    <property type="entry name" value="PMEI-like_3"/>
    <property type="match status" value="1"/>
</dbReference>
<evidence type="ECO:0000256" key="5">
    <source>
        <dbReference type="ARBA" id="ARBA00022512"/>
    </source>
</evidence>
<evidence type="ECO:0000256" key="6">
    <source>
        <dbReference type="ARBA" id="ARBA00022801"/>
    </source>
</evidence>
<dbReference type="SMART" id="SM00856">
    <property type="entry name" value="PMEI"/>
    <property type="match status" value="1"/>
</dbReference>
<dbReference type="GO" id="GO:0004857">
    <property type="term" value="F:enzyme inhibitor activity"/>
    <property type="evidence" value="ECO:0007669"/>
    <property type="project" value="InterPro"/>
</dbReference>
<dbReference type="NCBIfam" id="TIGR01614">
    <property type="entry name" value="PME_inhib"/>
    <property type="match status" value="1"/>
</dbReference>
<dbReference type="InterPro" id="IPR033131">
    <property type="entry name" value="Pectinesterase_Asp_AS"/>
</dbReference>
<dbReference type="InterPro" id="IPR006501">
    <property type="entry name" value="Pectinesterase_inhib_dom"/>
</dbReference>
<comment type="caution">
    <text evidence="13">The sequence shown here is derived from an EMBL/GenBank/DDBJ whole genome shotgun (WGS) entry which is preliminary data.</text>
</comment>
<evidence type="ECO:0000256" key="10">
    <source>
        <dbReference type="SAM" id="MobiDB-lite"/>
    </source>
</evidence>
<evidence type="ECO:0000256" key="4">
    <source>
        <dbReference type="ARBA" id="ARBA00007786"/>
    </source>
</evidence>
<proteinExistence type="inferred from homology"/>
<feature type="active site" evidence="8">
    <location>
        <position position="449"/>
    </location>
</feature>
<keyword evidence="11" id="KW-0812">Transmembrane</keyword>
<organism evidence="13 14">
    <name type="scientific">Linum tenue</name>
    <dbReference type="NCBI Taxonomy" id="586396"/>
    <lineage>
        <taxon>Eukaryota</taxon>
        <taxon>Viridiplantae</taxon>
        <taxon>Streptophyta</taxon>
        <taxon>Embryophyta</taxon>
        <taxon>Tracheophyta</taxon>
        <taxon>Spermatophyta</taxon>
        <taxon>Magnoliopsida</taxon>
        <taxon>eudicotyledons</taxon>
        <taxon>Gunneridae</taxon>
        <taxon>Pentapetalae</taxon>
        <taxon>rosids</taxon>
        <taxon>fabids</taxon>
        <taxon>Malpighiales</taxon>
        <taxon>Linaceae</taxon>
        <taxon>Linum</taxon>
    </lineage>
</organism>
<keyword evidence="7 9" id="KW-0063">Aspartyl esterase</keyword>
<sequence length="613" mass="66736">MERAKLDYGRLGGAASSSFRENNPPPTAAAPSSRKRKLIILSLLSLTLIVASAVSAALLVAARNRAAAGPDPTRHRRPTQAISRACGKTRYPQLCVNSLVEFPGSLTADDQDLVHISFNMTLQRLSRALYLSSTAMMASYLPAGGLDRAAYDDCLELLDDSVDALSRSLSAVAPPEGGAGGIGGVGGVSASTTDVATWLSAALTNQDTCAEGLADVKSGPVKEEMERKLKDLTELVSNCLAIFSATDDGDFAGVPIQNRRRRLMAEESNVESEEEFPGWIGRRERRLLGLPVSAIQADIVVSADGANGSYKTIGEAIKKAPEKSSRRTIIYVRAGRYEENNLKVGRKKWNLMFIGDGKGKTVITGKRSVFDNLTTFHTASFAATGAGFIARDLTFENTAGPAKHQAVALRVGADHAVVYRCNVIGYQDTLYVHSNRQFFRECDVYGTVDFVFGNAAVVLQNCSFYARKPMDLQKNTVTAQNRKDPNQNTGISIHASRFLATPDLQASKAQFQTYLGRPWKLYSRTVVMMTYIGDHVHPRGWLEWNATFALDTLYYGEYMNYGPSGAVGQRVKWPGYRVITNKVEANRFTVSEFIFGSSWLPSTGVAFLAGLNT</sequence>
<comment type="similarity">
    <text evidence="3">In the N-terminal section; belongs to the PMEI family.</text>
</comment>
<feature type="region of interest" description="Disordered" evidence="10">
    <location>
        <begin position="1"/>
        <end position="31"/>
    </location>
</feature>
<keyword evidence="14" id="KW-1185">Reference proteome</keyword>
<gene>
    <name evidence="13" type="ORF">LITE_LOCUS42235</name>
</gene>
<dbReference type="InterPro" id="IPR012334">
    <property type="entry name" value="Pectin_lyas_fold"/>
</dbReference>
<keyword evidence="11" id="KW-1133">Transmembrane helix</keyword>
<dbReference type="InterPro" id="IPR000070">
    <property type="entry name" value="Pectinesterase_cat"/>
</dbReference>
<evidence type="ECO:0000256" key="8">
    <source>
        <dbReference type="PROSITE-ProRule" id="PRU10040"/>
    </source>
</evidence>
<comment type="subcellular location">
    <subcellularLocation>
        <location evidence="1">Secreted</location>
        <location evidence="1">Cell wall</location>
    </subcellularLocation>
</comment>
<dbReference type="AlphaFoldDB" id="A0AAV0Q8B6"/>
<dbReference type="EMBL" id="CAMGYJ010000009">
    <property type="protein sequence ID" value="CAI0541780.1"/>
    <property type="molecule type" value="Genomic_DNA"/>
</dbReference>
<dbReference type="SUPFAM" id="SSF101148">
    <property type="entry name" value="Plant invertase/pectin methylesterase inhibitor"/>
    <property type="match status" value="1"/>
</dbReference>
<evidence type="ECO:0000256" key="11">
    <source>
        <dbReference type="SAM" id="Phobius"/>
    </source>
</evidence>
<dbReference type="GO" id="GO:0030599">
    <property type="term" value="F:pectinesterase activity"/>
    <property type="evidence" value="ECO:0007669"/>
    <property type="project" value="UniProtKB-UniRule"/>
</dbReference>
<keyword evidence="5" id="KW-0964">Secreted</keyword>
<comment type="pathway">
    <text evidence="2 9">Glycan metabolism; pectin degradation; 2-dehydro-3-deoxy-D-gluconate from pectin: step 1/5.</text>
</comment>
<evidence type="ECO:0000256" key="3">
    <source>
        <dbReference type="ARBA" id="ARBA00006027"/>
    </source>
</evidence>
<evidence type="ECO:0000259" key="12">
    <source>
        <dbReference type="SMART" id="SM00856"/>
    </source>
</evidence>
<dbReference type="SUPFAM" id="SSF51126">
    <property type="entry name" value="Pectin lyase-like"/>
    <property type="match status" value="1"/>
</dbReference>
<dbReference type="Proteomes" id="UP001154282">
    <property type="component" value="Unassembled WGS sequence"/>
</dbReference>
<dbReference type="InterPro" id="IPR035513">
    <property type="entry name" value="Invertase/methylesterase_inhib"/>
</dbReference>
<feature type="transmembrane region" description="Helical" evidence="11">
    <location>
        <begin position="38"/>
        <end position="62"/>
    </location>
</feature>
<evidence type="ECO:0000256" key="1">
    <source>
        <dbReference type="ARBA" id="ARBA00004191"/>
    </source>
</evidence>
<dbReference type="Pfam" id="PF04043">
    <property type="entry name" value="PMEI"/>
    <property type="match status" value="1"/>
</dbReference>
<keyword evidence="6 9" id="KW-0378">Hydrolase</keyword>
<evidence type="ECO:0000256" key="2">
    <source>
        <dbReference type="ARBA" id="ARBA00005184"/>
    </source>
</evidence>
<dbReference type="Gene3D" id="1.20.140.40">
    <property type="entry name" value="Invertase/pectin methylesterase inhibitor family protein"/>
    <property type="match status" value="1"/>
</dbReference>
<keyword evidence="11" id="KW-0472">Membrane</keyword>
<comment type="similarity">
    <text evidence="4">In the C-terminal section; belongs to the pectinesterase family.</text>
</comment>
<feature type="domain" description="Pectinesterase inhibitor" evidence="12">
    <location>
        <begin position="77"/>
        <end position="242"/>
    </location>
</feature>
<evidence type="ECO:0000313" key="14">
    <source>
        <dbReference type="Proteomes" id="UP001154282"/>
    </source>
</evidence>
<evidence type="ECO:0000256" key="7">
    <source>
        <dbReference type="ARBA" id="ARBA00023085"/>
    </source>
</evidence>
<comment type="catalytic activity">
    <reaction evidence="9">
        <text>[(1-&gt;4)-alpha-D-galacturonosyl methyl ester](n) + n H2O = [(1-&gt;4)-alpha-D-galacturonosyl](n) + n methanol + n H(+)</text>
        <dbReference type="Rhea" id="RHEA:22380"/>
        <dbReference type="Rhea" id="RHEA-COMP:14570"/>
        <dbReference type="Rhea" id="RHEA-COMP:14573"/>
        <dbReference type="ChEBI" id="CHEBI:15377"/>
        <dbReference type="ChEBI" id="CHEBI:15378"/>
        <dbReference type="ChEBI" id="CHEBI:17790"/>
        <dbReference type="ChEBI" id="CHEBI:140522"/>
        <dbReference type="ChEBI" id="CHEBI:140523"/>
        <dbReference type="EC" id="3.1.1.11"/>
    </reaction>
</comment>
<evidence type="ECO:0000313" key="13">
    <source>
        <dbReference type="EMBL" id="CAI0541780.1"/>
    </source>
</evidence>
<dbReference type="InterPro" id="IPR011050">
    <property type="entry name" value="Pectin_lyase_fold/virulence"/>
</dbReference>
<keyword evidence="5" id="KW-0134">Cell wall</keyword>
<accession>A0AAV0Q8B6</accession>
<name>A0AAV0Q8B6_9ROSI</name>